<dbReference type="AlphaFoldDB" id="A0A6S7BJ18"/>
<feature type="region of interest" description="Disordered" evidence="1">
    <location>
        <begin position="69"/>
        <end position="132"/>
    </location>
</feature>
<evidence type="ECO:0000313" key="3">
    <source>
        <dbReference type="Proteomes" id="UP000494115"/>
    </source>
</evidence>
<protein>
    <submittedName>
        <fullName evidence="2">Uncharacterized protein</fullName>
    </submittedName>
</protein>
<evidence type="ECO:0000313" key="2">
    <source>
        <dbReference type="EMBL" id="CAB3801375.1"/>
    </source>
</evidence>
<dbReference type="Proteomes" id="UP000494115">
    <property type="component" value="Unassembled WGS sequence"/>
</dbReference>
<keyword evidence="3" id="KW-1185">Reference proteome</keyword>
<accession>A0A6S7BJ18</accession>
<dbReference type="EMBL" id="CADIKM010000042">
    <property type="protein sequence ID" value="CAB3801375.1"/>
    <property type="molecule type" value="Genomic_DNA"/>
</dbReference>
<sequence>MVTTDGKQPQVADKENSIMKSLLILAGAALTVSLTCGIAEAADPQLPSSVAPAASLRQGGLAVTPNLGIYGRRIPKPPKGGKVTPPDRPPVATNISPGLPDQAKAEGEPGHGQPKNLNLRASQRPDGTFFRN</sequence>
<reference evidence="2 3" key="1">
    <citation type="submission" date="2020-04" db="EMBL/GenBank/DDBJ databases">
        <authorList>
            <person name="De Canck E."/>
        </authorList>
    </citation>
    <scope>NUCLEOTIDE SEQUENCE [LARGE SCALE GENOMIC DNA]</scope>
    <source>
        <strain evidence="2 3">LMG 28138</strain>
    </source>
</reference>
<organism evidence="2 3">
    <name type="scientific">Pararobbsia alpina</name>
    <dbReference type="NCBI Taxonomy" id="621374"/>
    <lineage>
        <taxon>Bacteria</taxon>
        <taxon>Pseudomonadati</taxon>
        <taxon>Pseudomonadota</taxon>
        <taxon>Betaproteobacteria</taxon>
        <taxon>Burkholderiales</taxon>
        <taxon>Burkholderiaceae</taxon>
        <taxon>Pararobbsia</taxon>
    </lineage>
</organism>
<dbReference type="RefSeq" id="WP_175107595.1">
    <property type="nucleotide sequence ID" value="NZ_CADIKM010000042.1"/>
</dbReference>
<gene>
    <name evidence="2" type="ORF">LMG28138_04999</name>
</gene>
<proteinExistence type="predicted"/>
<evidence type="ECO:0000256" key="1">
    <source>
        <dbReference type="SAM" id="MobiDB-lite"/>
    </source>
</evidence>
<name>A0A6S7BJ18_9BURK</name>